<name>A0AAU6Q1V1_9DEIO</name>
<dbReference type="AlphaFoldDB" id="A0AAU6Q1V1"/>
<reference evidence="1" key="1">
    <citation type="submission" date="2024-03" db="EMBL/GenBank/DDBJ databases">
        <title>Deinococcus weizhi sp. nov., isolated from human skin.</title>
        <authorList>
            <person name="Wei Z."/>
            <person name="Tian F."/>
            <person name="Yang C."/>
            <person name="Xin L.T."/>
            <person name="Wen Z.J."/>
            <person name="Lan K.C."/>
            <person name="Yu L."/>
            <person name="Zhe W."/>
            <person name="Dan F.D."/>
            <person name="Jun W."/>
            <person name="Rui Z."/>
            <person name="Yong X.J."/>
            <person name="Ting Y."/>
            <person name="Wei X."/>
            <person name="Xu Z.G."/>
            <person name="Xin Z."/>
            <person name="Dong F.G."/>
            <person name="Ni X.M."/>
            <person name="Zheng M.G."/>
            <person name="Chun Y."/>
            <person name="Qian W.X."/>
        </authorList>
    </citation>
    <scope>NUCLEOTIDE SEQUENCE</scope>
    <source>
        <strain evidence="1">VB142</strain>
    </source>
</reference>
<accession>A0AAU6Q1V1</accession>
<dbReference type="EMBL" id="CP149782">
    <property type="protein sequence ID" value="WYF44374.1"/>
    <property type="molecule type" value="Genomic_DNA"/>
</dbReference>
<gene>
    <name evidence="1" type="ORF">WDJ50_13425</name>
</gene>
<proteinExistence type="predicted"/>
<dbReference type="RefSeq" id="WP_339095588.1">
    <property type="nucleotide sequence ID" value="NZ_CP149782.1"/>
</dbReference>
<sequence length="147" mass="16070">MAGQLWWYAVPYRPDAQAALDALRDREFRAGRYFPAIESPSFPVTPSSPAPGAQHSSIDEAIAAAEETGTRSILDFEEIATADDDWGIRAFSADRLLQLFGTAQPTLAQVEGHQALTEWIGRGEGYVITTYHAGQPDSLYFVGSSFD</sequence>
<organism evidence="1">
    <name type="scientific">Deinococcus sp. VB142</name>
    <dbReference type="NCBI Taxonomy" id="3112952"/>
    <lineage>
        <taxon>Bacteria</taxon>
        <taxon>Thermotogati</taxon>
        <taxon>Deinococcota</taxon>
        <taxon>Deinococci</taxon>
        <taxon>Deinococcales</taxon>
        <taxon>Deinococcaceae</taxon>
        <taxon>Deinococcus</taxon>
    </lineage>
</organism>
<protein>
    <submittedName>
        <fullName evidence="1">Uncharacterized protein</fullName>
    </submittedName>
</protein>
<evidence type="ECO:0000313" key="1">
    <source>
        <dbReference type="EMBL" id="WYF44374.1"/>
    </source>
</evidence>